<sequence>MDLNKFGTSNPYIWTKDHLLNVLTQGPAKVVNDPLIANALKIIDRKDFVTEEFKDTAYIDRPLPIGFNQTISQPTVVAQMLQLLKPREGKKYLEIGSGSGYVTALLAFITGDNGKVYALERNQYLVDLARKNLAHYPQLTARIEMSFKDGSKGYPGRAPFDFIHCAASFEKIPNELKNQLTVGGRMVAPTQKNDIRVIERVSPTEFDERVHEGYIFVPIVEGTE</sequence>
<dbReference type="Proteomes" id="UP000034852">
    <property type="component" value="Unassembled WGS sequence"/>
</dbReference>
<dbReference type="InterPro" id="IPR029063">
    <property type="entry name" value="SAM-dependent_MTases_sf"/>
</dbReference>
<dbReference type="AlphaFoldDB" id="A0A0G0HCD2"/>
<keyword evidence="8" id="KW-0949">S-adenosyl-L-methionine</keyword>
<dbReference type="EC" id="2.1.1.77" evidence="3 9"/>
<organism evidence="10 11">
    <name type="scientific">candidate division WS6 bacterium GW2011_GWA2_37_6</name>
    <dbReference type="NCBI Taxonomy" id="1619087"/>
    <lineage>
        <taxon>Bacteria</taxon>
        <taxon>Candidatus Dojkabacteria</taxon>
    </lineage>
</organism>
<comment type="subcellular location">
    <subcellularLocation>
        <location evidence="1">Cytoplasm</location>
    </subcellularLocation>
</comment>
<evidence type="ECO:0000256" key="9">
    <source>
        <dbReference type="NCBIfam" id="TIGR00080"/>
    </source>
</evidence>
<evidence type="ECO:0000256" key="4">
    <source>
        <dbReference type="ARBA" id="ARBA00013346"/>
    </source>
</evidence>
<dbReference type="GO" id="GO:0004719">
    <property type="term" value="F:protein-L-isoaspartate (D-aspartate) O-methyltransferase activity"/>
    <property type="evidence" value="ECO:0007669"/>
    <property type="project" value="UniProtKB-UniRule"/>
</dbReference>
<name>A0A0G0HCD2_9BACT</name>
<dbReference type="GO" id="GO:0032259">
    <property type="term" value="P:methylation"/>
    <property type="evidence" value="ECO:0007669"/>
    <property type="project" value="UniProtKB-KW"/>
</dbReference>
<dbReference type="CDD" id="cd02440">
    <property type="entry name" value="AdoMet_MTases"/>
    <property type="match status" value="1"/>
</dbReference>
<dbReference type="NCBIfam" id="TIGR00080">
    <property type="entry name" value="pimt"/>
    <property type="match status" value="1"/>
</dbReference>
<evidence type="ECO:0000313" key="11">
    <source>
        <dbReference type="Proteomes" id="UP000034852"/>
    </source>
</evidence>
<keyword evidence="5" id="KW-0963">Cytoplasm</keyword>
<protein>
    <recommendedName>
        <fullName evidence="4 9">Protein-L-isoaspartate O-methyltransferase</fullName>
        <ecNumber evidence="3 9">2.1.1.77</ecNumber>
    </recommendedName>
</protein>
<evidence type="ECO:0000256" key="5">
    <source>
        <dbReference type="ARBA" id="ARBA00022490"/>
    </source>
</evidence>
<gene>
    <name evidence="10" type="ORF">US52_C0006G0020</name>
</gene>
<keyword evidence="7 10" id="KW-0808">Transferase</keyword>
<dbReference type="PANTHER" id="PTHR11579">
    <property type="entry name" value="PROTEIN-L-ISOASPARTATE O-METHYLTRANSFERASE"/>
    <property type="match status" value="1"/>
</dbReference>
<dbReference type="EMBL" id="LBTH01000006">
    <property type="protein sequence ID" value="KKQ36190.1"/>
    <property type="molecule type" value="Genomic_DNA"/>
</dbReference>
<dbReference type="GO" id="GO:0005737">
    <property type="term" value="C:cytoplasm"/>
    <property type="evidence" value="ECO:0007669"/>
    <property type="project" value="UniProtKB-SubCell"/>
</dbReference>
<proteinExistence type="inferred from homology"/>
<keyword evidence="6 10" id="KW-0489">Methyltransferase</keyword>
<dbReference type="InterPro" id="IPR000682">
    <property type="entry name" value="PCMT"/>
</dbReference>
<dbReference type="GO" id="GO:0030091">
    <property type="term" value="P:protein repair"/>
    <property type="evidence" value="ECO:0007669"/>
    <property type="project" value="UniProtKB-UniRule"/>
</dbReference>
<dbReference type="Pfam" id="PF01135">
    <property type="entry name" value="PCMT"/>
    <property type="match status" value="1"/>
</dbReference>
<comment type="caution">
    <text evidence="10">The sequence shown here is derived from an EMBL/GenBank/DDBJ whole genome shotgun (WGS) entry which is preliminary data.</text>
</comment>
<reference evidence="10 11" key="1">
    <citation type="journal article" date="2015" name="Nature">
        <title>rRNA introns, odd ribosomes, and small enigmatic genomes across a large radiation of phyla.</title>
        <authorList>
            <person name="Brown C.T."/>
            <person name="Hug L.A."/>
            <person name="Thomas B.C."/>
            <person name="Sharon I."/>
            <person name="Castelle C.J."/>
            <person name="Singh A."/>
            <person name="Wilkins M.J."/>
            <person name="Williams K.H."/>
            <person name="Banfield J.F."/>
        </authorList>
    </citation>
    <scope>NUCLEOTIDE SEQUENCE [LARGE SCALE GENOMIC DNA]</scope>
</reference>
<evidence type="ECO:0000256" key="8">
    <source>
        <dbReference type="ARBA" id="ARBA00022691"/>
    </source>
</evidence>
<dbReference type="PANTHER" id="PTHR11579:SF0">
    <property type="entry name" value="PROTEIN-L-ISOASPARTATE(D-ASPARTATE) O-METHYLTRANSFERASE"/>
    <property type="match status" value="1"/>
</dbReference>
<evidence type="ECO:0000256" key="6">
    <source>
        <dbReference type="ARBA" id="ARBA00022603"/>
    </source>
</evidence>
<evidence type="ECO:0000256" key="7">
    <source>
        <dbReference type="ARBA" id="ARBA00022679"/>
    </source>
</evidence>
<comment type="similarity">
    <text evidence="2">Belongs to the methyltransferase superfamily. L-isoaspartyl/D-aspartyl protein methyltransferase family.</text>
</comment>
<dbReference type="SUPFAM" id="SSF53335">
    <property type="entry name" value="S-adenosyl-L-methionine-dependent methyltransferases"/>
    <property type="match status" value="1"/>
</dbReference>
<evidence type="ECO:0000313" key="10">
    <source>
        <dbReference type="EMBL" id="KKQ36190.1"/>
    </source>
</evidence>
<evidence type="ECO:0000256" key="2">
    <source>
        <dbReference type="ARBA" id="ARBA00005369"/>
    </source>
</evidence>
<evidence type="ECO:0000256" key="1">
    <source>
        <dbReference type="ARBA" id="ARBA00004496"/>
    </source>
</evidence>
<dbReference type="PATRIC" id="fig|1619087.5.peg.93"/>
<evidence type="ECO:0000256" key="3">
    <source>
        <dbReference type="ARBA" id="ARBA00011890"/>
    </source>
</evidence>
<accession>A0A0G0HCD2</accession>
<dbReference type="Gene3D" id="3.40.50.150">
    <property type="entry name" value="Vaccinia Virus protein VP39"/>
    <property type="match status" value="1"/>
</dbReference>